<keyword evidence="1 3" id="KW-0732">Signal</keyword>
<evidence type="ECO:0000313" key="5">
    <source>
        <dbReference type="EMBL" id="GCB19433.1"/>
    </source>
</evidence>
<keyword evidence="2" id="KW-0865">Zymogen</keyword>
<feature type="signal peptide" evidence="3">
    <location>
        <begin position="1"/>
        <end position="19"/>
    </location>
</feature>
<feature type="domain" description="Peptidase S8/S53" evidence="4">
    <location>
        <begin position="736"/>
        <end position="982"/>
    </location>
</feature>
<dbReference type="GO" id="GO:0004252">
    <property type="term" value="F:serine-type endopeptidase activity"/>
    <property type="evidence" value="ECO:0007669"/>
    <property type="project" value="InterPro"/>
</dbReference>
<dbReference type="AlphaFoldDB" id="A0A401KJG4"/>
<evidence type="ECO:0000313" key="6">
    <source>
        <dbReference type="Proteomes" id="UP000286921"/>
    </source>
</evidence>
<sequence length="1068" mass="119038">MWLLLYFLAVIPICVITEASNHSYDFSSGHALLYSNSSAIVQFIDGANPEREFLLNQTTATFHTRSHAWGAGTISTDSGEASWNLDYIPYNNFSGPYNIPLNDGLQLKITRSPGQVLTETYTFENTSPERIAVTGIYIQTPFNDLYDTALWSLTSAVNAHIFTGGAWAWALAEPMSGEGRSLGLIVRKGHLWSYSLETSSSSDVRGHIVLQVTDEKRDPQGFGGQPVVHIDPGDSYVLEWEIGFYDDASDFIEATNPPATFSAYSAPLGQAITLDSKIEPNSSSSSLKIKRSGDGYTLSASSPGTYNVDIGDSRTEVSFHLPLETVVRERAHYMLEHQRPVERSAPLNAAFVAIDTDNLTTIVSSTWDDWGDGSERIAMPTLLQLAAMHGYIPSELVDVPLKNWIEFASTSLFDAEGNTWRCTGCSQTQRPYDAIWLVMFFNDRYKWLGNSTNIDTAVTLLNRAFEVGKVQEAPIIFFSQAILELCQSLDKLGRYNESATYRSKLVDTTMSFVNDGRDLPESEVSYEQSIVEPLVEMVADTYNLTRNMTLLSETQERLNWLMAFSGPQPHARLYQIANRHWDDYWDWCKPDISMDVIEYAAPSVQHIHLHWSGNQTVLYGWASSENGMPLLCKNPTSLLSKITLHAYQGLESSDRRDHMIRQFCNLVDSRTQHKIEVIPKPVSKSIIKSDRADTDQDPLLREQMEKPRSDAWIEAMERFRGSLIRMHDKNMLTNTKRFKVALLDDGNDLQDFNTYRFAQCTGVSYCSSDISNGDPWWKSTNGHGSVMANMISRINPWFELEVIKIQSSPSYIHGDGARSISPRSAADAINAAVVRGADIISMSWTITDVGFRMSVLSDSASNVDGDKRRADENDLKLLQGAIDDAVKGDKRLLICSAADDVRLNGDNTFPYSQAPERILRIGSTGPQVNRDLGSGSGGSITYYLPGNQVAEDRRPHSAKPVVYHNGSSVSTALAAGLASLIMYCCHCLHSCQAGAEYENCAKALRSHANMRKAFNSINRYFEWKDDEKIVPVWGPFGDKSSMLDKATNSEDKIKVLKELVACLCLDIK</sequence>
<dbReference type="InterPro" id="IPR000209">
    <property type="entry name" value="Peptidase_S8/S53_dom"/>
</dbReference>
<evidence type="ECO:0000259" key="4">
    <source>
        <dbReference type="Pfam" id="PF00082"/>
    </source>
</evidence>
<feature type="chain" id="PRO_5019178848" description="Peptidase S8/S53 domain-containing protein" evidence="3">
    <location>
        <begin position="20"/>
        <end position="1068"/>
    </location>
</feature>
<dbReference type="STRING" id="105351.A0A401KJG4"/>
<comment type="caution">
    <text evidence="5">The sequence shown here is derived from an EMBL/GenBank/DDBJ whole genome shotgun (WGS) entry which is preliminary data.</text>
</comment>
<dbReference type="CDD" id="cd07491">
    <property type="entry name" value="Peptidases_S8_7"/>
    <property type="match status" value="1"/>
</dbReference>
<dbReference type="SUPFAM" id="SSF52743">
    <property type="entry name" value="Subtilisin-like"/>
    <property type="match status" value="1"/>
</dbReference>
<evidence type="ECO:0000256" key="1">
    <source>
        <dbReference type="ARBA" id="ARBA00022729"/>
    </source>
</evidence>
<evidence type="ECO:0000256" key="2">
    <source>
        <dbReference type="ARBA" id="ARBA00023145"/>
    </source>
</evidence>
<dbReference type="EMBL" id="BDHI01000002">
    <property type="protein sequence ID" value="GCB19433.1"/>
    <property type="molecule type" value="Genomic_DNA"/>
</dbReference>
<organism evidence="5 6">
    <name type="scientific">Aspergillus awamori</name>
    <name type="common">Black koji mold</name>
    <dbReference type="NCBI Taxonomy" id="105351"/>
    <lineage>
        <taxon>Eukaryota</taxon>
        <taxon>Fungi</taxon>
        <taxon>Dikarya</taxon>
        <taxon>Ascomycota</taxon>
        <taxon>Pezizomycotina</taxon>
        <taxon>Eurotiomycetes</taxon>
        <taxon>Eurotiomycetidae</taxon>
        <taxon>Eurotiales</taxon>
        <taxon>Aspergillaceae</taxon>
        <taxon>Aspergillus</taxon>
    </lineage>
</organism>
<keyword evidence="6" id="KW-1185">Reference proteome</keyword>
<dbReference type="Proteomes" id="UP000286921">
    <property type="component" value="Unassembled WGS sequence"/>
</dbReference>
<gene>
    <name evidence="5" type="ORF">AAWM_02318</name>
</gene>
<accession>A0A401KJG4</accession>
<dbReference type="GO" id="GO:0006508">
    <property type="term" value="P:proteolysis"/>
    <property type="evidence" value="ECO:0007669"/>
    <property type="project" value="InterPro"/>
</dbReference>
<protein>
    <recommendedName>
        <fullName evidence="4">Peptidase S8/S53 domain-containing protein</fullName>
    </recommendedName>
</protein>
<reference evidence="5 6" key="1">
    <citation type="submission" date="2016-09" db="EMBL/GenBank/DDBJ databases">
        <title>Aspergillus awamori IFM 58123T.</title>
        <authorList>
            <person name="Kusuya Y."/>
            <person name="Shimizu M."/>
            <person name="Takahashi H."/>
            <person name="Yaguchi T."/>
        </authorList>
    </citation>
    <scope>NUCLEOTIDE SEQUENCE [LARGE SCALE GENOMIC DNA]</scope>
    <source>
        <strain evidence="5 6">IFM 58123</strain>
    </source>
</reference>
<dbReference type="Gene3D" id="3.40.50.200">
    <property type="entry name" value="Peptidase S8/S53 domain"/>
    <property type="match status" value="1"/>
</dbReference>
<name>A0A401KJG4_ASPAW</name>
<dbReference type="InterPro" id="IPR036852">
    <property type="entry name" value="Peptidase_S8/S53_dom_sf"/>
</dbReference>
<dbReference type="Pfam" id="PF00082">
    <property type="entry name" value="Peptidase_S8"/>
    <property type="match status" value="1"/>
</dbReference>
<evidence type="ECO:0000256" key="3">
    <source>
        <dbReference type="SAM" id="SignalP"/>
    </source>
</evidence>
<proteinExistence type="predicted"/>